<keyword evidence="7 10" id="KW-1133">Transmembrane helix</keyword>
<dbReference type="InterPro" id="IPR050480">
    <property type="entry name" value="CysZ-like"/>
</dbReference>
<gene>
    <name evidence="11" type="ORF">SAMN05421823_108208</name>
</gene>
<evidence type="ECO:0000256" key="6">
    <source>
        <dbReference type="ARBA" id="ARBA00022692"/>
    </source>
</evidence>
<keyword evidence="5" id="KW-0028">Amino-acid biosynthesis</keyword>
<feature type="transmembrane region" description="Helical" evidence="10">
    <location>
        <begin position="72"/>
        <end position="93"/>
    </location>
</feature>
<comment type="subcellular location">
    <subcellularLocation>
        <location evidence="1">Membrane</location>
        <topology evidence="1">Multi-pass membrane protein</topology>
    </subcellularLocation>
</comment>
<dbReference type="Pfam" id="PF07264">
    <property type="entry name" value="EI24"/>
    <property type="match status" value="1"/>
</dbReference>
<evidence type="ECO:0000313" key="12">
    <source>
        <dbReference type="Proteomes" id="UP000198510"/>
    </source>
</evidence>
<evidence type="ECO:0000256" key="10">
    <source>
        <dbReference type="SAM" id="Phobius"/>
    </source>
</evidence>
<evidence type="ECO:0000256" key="1">
    <source>
        <dbReference type="ARBA" id="ARBA00004141"/>
    </source>
</evidence>
<dbReference type="PANTHER" id="PTHR37468:SF1">
    <property type="entry name" value="SULFATE TRANSPORTER CYSZ"/>
    <property type="match status" value="1"/>
</dbReference>
<proteinExistence type="predicted"/>
<evidence type="ECO:0000313" key="11">
    <source>
        <dbReference type="EMBL" id="SDL82583.1"/>
    </source>
</evidence>
<keyword evidence="8" id="KW-0764">Sulfate transport</keyword>
<keyword evidence="6 10" id="KW-0812">Transmembrane</keyword>
<evidence type="ECO:0000256" key="7">
    <source>
        <dbReference type="ARBA" id="ARBA00022989"/>
    </source>
</evidence>
<evidence type="ECO:0000256" key="5">
    <source>
        <dbReference type="ARBA" id="ARBA00022605"/>
    </source>
</evidence>
<sequence>MTTVKDIRLGLRSYGTALAMIRQHRLWYFFLLPGVANLLLFALVFYFGWQVAYNTGQAAEGKFADWGATGGLAQSVGLLVSITLMLATLLLYFKLYKYLLLIVLAPLWAWIAERTQELDGAPAVPFSMRLFLKNLTRGLKIGLRSLVWEMLITGGLLLLLLVPFINLIVPLLLFLNEGFWWGFSVLDLRNEYFGWNDHSSVRWINYHKGLALSNGIVFLLLLAIPLLGLLVAPVLSVMAAGLAANRAEDASETMSREPGA</sequence>
<dbReference type="GO" id="GO:0005886">
    <property type="term" value="C:plasma membrane"/>
    <property type="evidence" value="ECO:0007669"/>
    <property type="project" value="TreeGrafter"/>
</dbReference>
<evidence type="ECO:0000256" key="4">
    <source>
        <dbReference type="ARBA" id="ARBA00022519"/>
    </source>
</evidence>
<reference evidence="11 12" key="1">
    <citation type="submission" date="2016-10" db="EMBL/GenBank/DDBJ databases">
        <authorList>
            <person name="de Groot N.N."/>
        </authorList>
    </citation>
    <scope>NUCLEOTIDE SEQUENCE [LARGE SCALE GENOMIC DNA]</scope>
    <source>
        <strain evidence="11 12">DSM 25186</strain>
    </source>
</reference>
<dbReference type="GO" id="GO:0000103">
    <property type="term" value="P:sulfate assimilation"/>
    <property type="evidence" value="ECO:0007669"/>
    <property type="project" value="TreeGrafter"/>
</dbReference>
<protein>
    <submittedName>
        <fullName evidence="11">CysZ protein</fullName>
    </submittedName>
</protein>
<name>A0A1G9N884_9BACT</name>
<organism evidence="11 12">
    <name type="scientific">Catalinimonas alkaloidigena</name>
    <dbReference type="NCBI Taxonomy" id="1075417"/>
    <lineage>
        <taxon>Bacteria</taxon>
        <taxon>Pseudomonadati</taxon>
        <taxon>Bacteroidota</taxon>
        <taxon>Cytophagia</taxon>
        <taxon>Cytophagales</taxon>
        <taxon>Catalimonadaceae</taxon>
        <taxon>Catalinimonas</taxon>
    </lineage>
</organism>
<feature type="transmembrane region" description="Helical" evidence="10">
    <location>
        <begin position="146"/>
        <end position="175"/>
    </location>
</feature>
<keyword evidence="9 10" id="KW-0472">Membrane</keyword>
<evidence type="ECO:0000256" key="3">
    <source>
        <dbReference type="ARBA" id="ARBA00022475"/>
    </source>
</evidence>
<dbReference type="InterPro" id="IPR059112">
    <property type="entry name" value="CysZ/EI24"/>
</dbReference>
<dbReference type="RefSeq" id="WP_089685185.1">
    <property type="nucleotide sequence ID" value="NZ_FNFO01000008.1"/>
</dbReference>
<keyword evidence="2" id="KW-0813">Transport</keyword>
<keyword evidence="3" id="KW-1003">Cell membrane</keyword>
<dbReference type="GO" id="GO:0019344">
    <property type="term" value="P:cysteine biosynthetic process"/>
    <property type="evidence" value="ECO:0007669"/>
    <property type="project" value="TreeGrafter"/>
</dbReference>
<evidence type="ECO:0000256" key="8">
    <source>
        <dbReference type="ARBA" id="ARBA00023032"/>
    </source>
</evidence>
<keyword evidence="12" id="KW-1185">Reference proteome</keyword>
<keyword evidence="4" id="KW-0997">Cell inner membrane</keyword>
<evidence type="ECO:0000256" key="9">
    <source>
        <dbReference type="ARBA" id="ARBA00023136"/>
    </source>
</evidence>
<feature type="transmembrane region" description="Helical" evidence="10">
    <location>
        <begin position="26"/>
        <end position="52"/>
    </location>
</feature>
<dbReference type="OrthoDB" id="9787566at2"/>
<feature type="transmembrane region" description="Helical" evidence="10">
    <location>
        <begin position="216"/>
        <end position="244"/>
    </location>
</feature>
<dbReference type="GO" id="GO:0009675">
    <property type="term" value="F:high-affinity sulfate:proton symporter activity"/>
    <property type="evidence" value="ECO:0007669"/>
    <property type="project" value="TreeGrafter"/>
</dbReference>
<dbReference type="EMBL" id="FNFO01000008">
    <property type="protein sequence ID" value="SDL82583.1"/>
    <property type="molecule type" value="Genomic_DNA"/>
</dbReference>
<accession>A0A1G9N884</accession>
<dbReference type="STRING" id="1075417.SAMN05421823_108208"/>
<dbReference type="AlphaFoldDB" id="A0A1G9N884"/>
<dbReference type="Proteomes" id="UP000198510">
    <property type="component" value="Unassembled WGS sequence"/>
</dbReference>
<evidence type="ECO:0000256" key="2">
    <source>
        <dbReference type="ARBA" id="ARBA00022448"/>
    </source>
</evidence>
<dbReference type="PANTHER" id="PTHR37468">
    <property type="entry name" value="SULFATE TRANSPORTER CYSZ"/>
    <property type="match status" value="1"/>
</dbReference>